<dbReference type="Proteomes" id="UP000324996">
    <property type="component" value="Unassembled WGS sequence"/>
</dbReference>
<dbReference type="InterPro" id="IPR018946">
    <property type="entry name" value="PhoD-like_MPP"/>
</dbReference>
<evidence type="ECO:0000313" key="2">
    <source>
        <dbReference type="EMBL" id="GER05404.1"/>
    </source>
</evidence>
<dbReference type="InterPro" id="IPR052900">
    <property type="entry name" value="Phospholipid_Metab_Enz"/>
</dbReference>
<dbReference type="Pfam" id="PF09423">
    <property type="entry name" value="PhoD"/>
    <property type="match status" value="1"/>
</dbReference>
<gene>
    <name evidence="2" type="ORF">JCM17846_30860</name>
</gene>
<feature type="domain" description="PhoD-like phosphatase metallophosphatase" evidence="1">
    <location>
        <begin position="4"/>
        <end position="257"/>
    </location>
</feature>
<comment type="caution">
    <text evidence="2">The sequence shown here is derived from an EMBL/GenBank/DDBJ whole genome shotgun (WGS) entry which is preliminary data.</text>
</comment>
<dbReference type="SUPFAM" id="SSF56300">
    <property type="entry name" value="Metallo-dependent phosphatases"/>
    <property type="match status" value="1"/>
</dbReference>
<dbReference type="PANTHER" id="PTHR43606:SF2">
    <property type="entry name" value="ALKALINE PHOSPHATASE FAMILY PROTEIN (AFU_ORTHOLOGUE AFUA_5G03860)"/>
    <property type="match status" value="1"/>
</dbReference>
<accession>A0A5A7NCG1</accession>
<dbReference type="EMBL" id="BKCN01000023">
    <property type="protein sequence ID" value="GER05404.1"/>
    <property type="molecule type" value="Genomic_DNA"/>
</dbReference>
<sequence>MIDQGEGDFFVRRDAAIKAWREWMPVRDPVDGDPLISYRSYDFGGLADLILLDTRLIGRDEQISYGRDLVYRSAPFNFTDPENPVMISDPEQVSALPEQAVKMIPLPFDMTGEDPKPITDYAAIKEIDPKNMPAGFAFLPDADAFRQHVLGNPERSMLGKTQENWLADQLQAAKAPWQILGQQLLMGKLVAPDLMDVADFTKPAAISEQQAQQFTGLAKMGLPLNLDAWDGYPAARERLFDEIRKNKSNAIVLAGDSIIAGLSIWPMRRAIPLRWNWRPRLYHRPALRNICRSRSRSWKTGF</sequence>
<keyword evidence="3" id="KW-1185">Reference proteome</keyword>
<name>A0A5A7NCG1_9PROT</name>
<dbReference type="AlphaFoldDB" id="A0A5A7NCG1"/>
<dbReference type="InterPro" id="IPR029052">
    <property type="entry name" value="Metallo-depent_PP-like"/>
</dbReference>
<proteinExistence type="predicted"/>
<dbReference type="Gene3D" id="3.60.21.70">
    <property type="entry name" value="PhoD-like phosphatase"/>
    <property type="match status" value="1"/>
</dbReference>
<dbReference type="PANTHER" id="PTHR43606">
    <property type="entry name" value="PHOSPHATASE, PUTATIVE (AFU_ORTHOLOGUE AFUA_6G08710)-RELATED"/>
    <property type="match status" value="1"/>
</dbReference>
<evidence type="ECO:0000313" key="3">
    <source>
        <dbReference type="Proteomes" id="UP000324996"/>
    </source>
</evidence>
<organism evidence="2 3">
    <name type="scientific">Iodidimonas nitroreducens</name>
    <dbReference type="NCBI Taxonomy" id="1236968"/>
    <lineage>
        <taxon>Bacteria</taxon>
        <taxon>Pseudomonadati</taxon>
        <taxon>Pseudomonadota</taxon>
        <taxon>Alphaproteobacteria</taxon>
        <taxon>Iodidimonadales</taxon>
        <taxon>Iodidimonadaceae</taxon>
        <taxon>Iodidimonas</taxon>
    </lineage>
</organism>
<dbReference type="InterPro" id="IPR038607">
    <property type="entry name" value="PhoD-like_sf"/>
</dbReference>
<reference evidence="2 3" key="1">
    <citation type="submission" date="2019-09" db="EMBL/GenBank/DDBJ databases">
        <title>NBRP : Genome information of microbial organism related human and environment.</title>
        <authorList>
            <person name="Hattori M."/>
            <person name="Oshima K."/>
            <person name="Inaba H."/>
            <person name="Suda W."/>
            <person name="Sakamoto M."/>
            <person name="Iino T."/>
            <person name="Kitahara M."/>
            <person name="Oshida Y."/>
            <person name="Iida T."/>
            <person name="Kudo T."/>
            <person name="Itoh T."/>
            <person name="Ohkuma M."/>
        </authorList>
    </citation>
    <scope>NUCLEOTIDE SEQUENCE [LARGE SCALE GENOMIC DNA]</scope>
    <source>
        <strain evidence="2 3">Q-1</strain>
    </source>
</reference>
<evidence type="ECO:0000259" key="1">
    <source>
        <dbReference type="Pfam" id="PF09423"/>
    </source>
</evidence>
<protein>
    <recommendedName>
        <fullName evidence="1">PhoD-like phosphatase metallophosphatase domain-containing protein</fullName>
    </recommendedName>
</protein>